<gene>
    <name evidence="1" type="ORF">ACEZDG_36260</name>
</gene>
<evidence type="ECO:0000313" key="2">
    <source>
        <dbReference type="Proteomes" id="UP001592582"/>
    </source>
</evidence>
<accession>A0ABV6VM24</accession>
<organism evidence="1 2">
    <name type="scientific">Streptacidiphilus alkalitolerans</name>
    <dbReference type="NCBI Taxonomy" id="3342712"/>
    <lineage>
        <taxon>Bacteria</taxon>
        <taxon>Bacillati</taxon>
        <taxon>Actinomycetota</taxon>
        <taxon>Actinomycetes</taxon>
        <taxon>Kitasatosporales</taxon>
        <taxon>Streptomycetaceae</taxon>
        <taxon>Streptacidiphilus</taxon>
    </lineage>
</organism>
<comment type="caution">
    <text evidence="1">The sequence shown here is derived from an EMBL/GenBank/DDBJ whole genome shotgun (WGS) entry which is preliminary data.</text>
</comment>
<proteinExistence type="predicted"/>
<name>A0ABV6VM24_9ACTN</name>
<evidence type="ECO:0000313" key="1">
    <source>
        <dbReference type="EMBL" id="MFC1414728.1"/>
    </source>
</evidence>
<dbReference type="Proteomes" id="UP001592582">
    <property type="component" value="Unassembled WGS sequence"/>
</dbReference>
<dbReference type="EMBL" id="JBHEZX010000027">
    <property type="protein sequence ID" value="MFC1414728.1"/>
    <property type="molecule type" value="Genomic_DNA"/>
</dbReference>
<protein>
    <submittedName>
        <fullName evidence="1">Uncharacterized protein</fullName>
    </submittedName>
</protein>
<keyword evidence="2" id="KW-1185">Reference proteome</keyword>
<reference evidence="1 2" key="1">
    <citation type="submission" date="2024-09" db="EMBL/GenBank/DDBJ databases">
        <authorList>
            <person name="Lee S.D."/>
        </authorList>
    </citation>
    <scope>NUCLEOTIDE SEQUENCE [LARGE SCALE GENOMIC DNA]</scope>
    <source>
        <strain evidence="1 2">N1-1</strain>
    </source>
</reference>
<sequence length="92" mass="10302">MTAQHAERPASPRTQPVGHTIRDIRDALDGEDRQAFLAEVLEADPEVVVDVMSRWWFEAMLNQVPGREQRLRDALSRTAPVELPDLILGEGG</sequence>